<organism evidence="2 3">
    <name type="scientific">Enterococcus aquimarinus</name>
    <dbReference type="NCBI Taxonomy" id="328396"/>
    <lineage>
        <taxon>Bacteria</taxon>
        <taxon>Bacillati</taxon>
        <taxon>Bacillota</taxon>
        <taxon>Bacilli</taxon>
        <taxon>Lactobacillales</taxon>
        <taxon>Enterococcaceae</taxon>
        <taxon>Enterococcus</taxon>
    </lineage>
</organism>
<sequence length="470" mass="55580">MRYFYKRHRQMQGASYRPELIQMMQENFSLEYGEIEMDQDLESLVIWGNLQKQQEFFQIRSIEEYRNKNFRYQITEEGVLVEEMVYQLLNQKHAARGALDEEVFRELLELLQVFIDSNGVNCTVWPSIREAFRKVGADTANYIGYITSPEVDSRMKTEAFLVYKDRFVNYLRNFISHVQSLSYNFQSLVTALETIVQTPLVGWLYQKELEIPTFDGMNQAEVAEQVAGEFLALKNWFAGSSERPSEYDNLMYQTDQMIAKITGLIYYYGQEVHQYQSRKKDYLQLAKWFGQTNQLEQAKKMYAGIFGLDHTRHFFVSEASQATNNRSESWSLEPATLLLGPRGQRRRAKSEEKRIIIDHERQLTKMQEYQMKLAEEQQKIGQYFENDRLDFSQIKQLDRTSRQVFLKWISKAMALQLPSQVKEQTVIEHKIMTELDFEVMIHIDMAIRIQVSCEDGLLELPQVIMERKIR</sequence>
<proteinExistence type="predicted"/>
<keyword evidence="1" id="KW-0175">Coiled coil</keyword>
<feature type="coiled-coil region" evidence="1">
    <location>
        <begin position="359"/>
        <end position="386"/>
    </location>
</feature>
<dbReference type="NCBIfam" id="TIGR02677">
    <property type="entry name" value="TIGR02677 family protein"/>
    <property type="match status" value="1"/>
</dbReference>
<dbReference type="Pfam" id="PF09660">
    <property type="entry name" value="DUF2397"/>
    <property type="match status" value="1"/>
</dbReference>
<dbReference type="STRING" id="328396.RU93_GL000325"/>
<comment type="caution">
    <text evidence="2">The sequence shown here is derived from an EMBL/GenBank/DDBJ whole genome shotgun (WGS) entry which is preliminary data.</text>
</comment>
<name>A0A1L8QRC3_9ENTE</name>
<gene>
    <name evidence="2" type="ORF">RU93_GL000325</name>
</gene>
<dbReference type="AlphaFoldDB" id="A0A1L8QRC3"/>
<protein>
    <submittedName>
        <fullName evidence="2">TIGR02677 family protein</fullName>
    </submittedName>
</protein>
<accession>A0A1L8QRC3</accession>
<evidence type="ECO:0000256" key="1">
    <source>
        <dbReference type="SAM" id="Coils"/>
    </source>
</evidence>
<dbReference type="Proteomes" id="UP000182149">
    <property type="component" value="Unassembled WGS sequence"/>
</dbReference>
<evidence type="ECO:0000313" key="2">
    <source>
        <dbReference type="EMBL" id="OJG10075.1"/>
    </source>
</evidence>
<reference evidence="2 3" key="1">
    <citation type="submission" date="2014-12" db="EMBL/GenBank/DDBJ databases">
        <title>Draft genome sequences of 29 type strains of Enterococci.</title>
        <authorList>
            <person name="Zhong Z."/>
            <person name="Sun Z."/>
            <person name="Liu W."/>
            <person name="Zhang W."/>
            <person name="Zhang H."/>
        </authorList>
    </citation>
    <scope>NUCLEOTIDE SEQUENCE [LARGE SCALE GENOMIC DNA]</scope>
    <source>
        <strain evidence="2 3">DSM 17690</strain>
    </source>
</reference>
<keyword evidence="3" id="KW-1185">Reference proteome</keyword>
<dbReference type="EMBL" id="JXKD01000010">
    <property type="protein sequence ID" value="OJG10075.1"/>
    <property type="molecule type" value="Genomic_DNA"/>
</dbReference>
<dbReference type="InterPro" id="IPR013493">
    <property type="entry name" value="CHP02677"/>
</dbReference>
<evidence type="ECO:0000313" key="3">
    <source>
        <dbReference type="Proteomes" id="UP000182149"/>
    </source>
</evidence>